<reference evidence="1 2" key="1">
    <citation type="journal article" date="2017" name="Sci. Rep.">
        <title>Revealing the Saline Adaptation Strategies of the Halophilic Bacterium Halomonas beimenensis through High-throughput Omics and Transposon Mutagenesis Approaches.</title>
        <authorList>
            <person name="Chen Y.H."/>
            <person name="Lin S.S."/>
            <person name="Shyu Y.T."/>
        </authorList>
    </citation>
    <scope>NUCLEOTIDE SEQUENCE [LARGE SCALE GENOMIC DNA]</scope>
    <source>
        <strain evidence="1 2">NTU-111</strain>
    </source>
</reference>
<gene>
    <name evidence="1" type="ORF">BEI_2153</name>
</gene>
<evidence type="ECO:0000313" key="2">
    <source>
        <dbReference type="Proteomes" id="UP000219993"/>
    </source>
</evidence>
<dbReference type="AlphaFoldDB" id="A0A291P8C4"/>
<dbReference type="OrthoDB" id="9791827at2"/>
<dbReference type="EMBL" id="CP021435">
    <property type="protein sequence ID" value="ATJ83140.1"/>
    <property type="molecule type" value="Genomic_DNA"/>
</dbReference>
<accession>A0A291P8C4</accession>
<protein>
    <submittedName>
        <fullName evidence="1">Glycosyltransferase</fullName>
    </submittedName>
</protein>
<sequence>MVKNIARLFSRALLGRAAYERIQFRRHVGYWPRLSAPVSFNEKICARKMAGDTPEAIILQDKCEVRRVVSERVGDSYLTELFGVLDSPEELDYEALPTSFVLKSNNGCGPKSILIVEDKSHWSEKALRQRVASIFERSENCFERFFYYTNEWWYGEIPTRVIIEEYLNEGSGGVPLDYKFFVFHGRVAFIQVDFGRFVKHTRTFYDRDWERQPFILGFPSGPDVHKPKCLTDMIRVAETLANGYEFLRVDLYEIDDDRVVFGEVTFAPDLGHGRFEPLEWDNKLGSLWSYKAIRNG</sequence>
<dbReference type="Pfam" id="PF14305">
    <property type="entry name" value="ATPgrasp_TupA"/>
    <property type="match status" value="1"/>
</dbReference>
<dbReference type="SUPFAM" id="SSF56059">
    <property type="entry name" value="Glutathione synthetase ATP-binding domain-like"/>
    <property type="match status" value="1"/>
</dbReference>
<evidence type="ECO:0000313" key="1">
    <source>
        <dbReference type="EMBL" id="ATJ83140.1"/>
    </source>
</evidence>
<dbReference type="InterPro" id="IPR029465">
    <property type="entry name" value="ATPgrasp_TupA"/>
</dbReference>
<dbReference type="GO" id="GO:0016740">
    <property type="term" value="F:transferase activity"/>
    <property type="evidence" value="ECO:0007669"/>
    <property type="project" value="UniProtKB-KW"/>
</dbReference>
<keyword evidence="2" id="KW-1185">Reference proteome</keyword>
<dbReference type="RefSeq" id="WP_097789512.1">
    <property type="nucleotide sequence ID" value="NZ_BAAADT010000004.1"/>
</dbReference>
<organism evidence="1 2">
    <name type="scientific">Halomonas beimenensis</name>
    <dbReference type="NCBI Taxonomy" id="475662"/>
    <lineage>
        <taxon>Bacteria</taxon>
        <taxon>Pseudomonadati</taxon>
        <taxon>Pseudomonadota</taxon>
        <taxon>Gammaproteobacteria</taxon>
        <taxon>Oceanospirillales</taxon>
        <taxon>Halomonadaceae</taxon>
        <taxon>Halomonas</taxon>
    </lineage>
</organism>
<proteinExistence type="predicted"/>
<dbReference type="KEGG" id="hbe:BEI_2153"/>
<keyword evidence="1" id="KW-0808">Transferase</keyword>
<dbReference type="Proteomes" id="UP000219993">
    <property type="component" value="Chromosome"/>
</dbReference>
<name>A0A291P8C4_9GAMM</name>